<dbReference type="OrthoDB" id="2149806at2"/>
<sequence>MKFVLLGAAGHITRPLAETLLASGHDVTVVGRNAENLKPLTDKGAHAAIGSVEDVAFLTETFRGADAIYTMVPPNFGVQGDWKQWIAGVGRGYAEAIKASGVQYVVNLSSVGADQPEGCGPVSGLYYVEQDFNKLEGVNVLHLRAGYFYTNFFSSIGMVKGAGIIGGNNGDAQAQLVMAHPEDIADVAAKALEQRSFTGHGVQYVVSDVRTGGEVAGAIGKVIGKPELPWVGFSDEDSLGGMRGAGVPEEIAKNYVEMGAAIRTGKMQGDYFNGKHQPVGKHKLEDFAPEFAAAYQAG</sequence>
<dbReference type="Gene3D" id="3.40.50.720">
    <property type="entry name" value="NAD(P)-binding Rossmann-like Domain"/>
    <property type="match status" value="1"/>
</dbReference>
<accession>A0A4R1BN10</accession>
<evidence type="ECO:0000313" key="2">
    <source>
        <dbReference type="EMBL" id="TCJ18839.1"/>
    </source>
</evidence>
<organism evidence="2 3">
    <name type="scientific">Flaviaesturariibacter flavus</name>
    <dbReference type="NCBI Taxonomy" id="2502780"/>
    <lineage>
        <taxon>Bacteria</taxon>
        <taxon>Pseudomonadati</taxon>
        <taxon>Bacteroidota</taxon>
        <taxon>Chitinophagia</taxon>
        <taxon>Chitinophagales</taxon>
        <taxon>Chitinophagaceae</taxon>
        <taxon>Flaviaestuariibacter</taxon>
    </lineage>
</organism>
<evidence type="ECO:0000259" key="1">
    <source>
        <dbReference type="Pfam" id="PF05368"/>
    </source>
</evidence>
<dbReference type="EMBL" id="SJZI01000003">
    <property type="protein sequence ID" value="TCJ18839.1"/>
    <property type="molecule type" value="Genomic_DNA"/>
</dbReference>
<dbReference type="PANTHER" id="PTHR43162">
    <property type="match status" value="1"/>
</dbReference>
<proteinExistence type="predicted"/>
<reference evidence="2 3" key="1">
    <citation type="submission" date="2019-03" db="EMBL/GenBank/DDBJ databases">
        <authorList>
            <person name="Kim M.K.M."/>
        </authorList>
    </citation>
    <scope>NUCLEOTIDE SEQUENCE [LARGE SCALE GENOMIC DNA]</scope>
    <source>
        <strain evidence="2 3">17J68-12</strain>
    </source>
</reference>
<dbReference type="AlphaFoldDB" id="A0A4R1BN10"/>
<dbReference type="SUPFAM" id="SSF51735">
    <property type="entry name" value="NAD(P)-binding Rossmann-fold domains"/>
    <property type="match status" value="1"/>
</dbReference>
<dbReference type="PANTHER" id="PTHR43162:SF1">
    <property type="entry name" value="PRESTALK A DIFFERENTIATION PROTEIN A"/>
    <property type="match status" value="1"/>
</dbReference>
<protein>
    <submittedName>
        <fullName evidence="2">NAD-dependent dehydratase</fullName>
    </submittedName>
</protein>
<feature type="domain" description="NmrA-like" evidence="1">
    <location>
        <begin position="4"/>
        <end position="226"/>
    </location>
</feature>
<dbReference type="Proteomes" id="UP000295334">
    <property type="component" value="Unassembled WGS sequence"/>
</dbReference>
<evidence type="ECO:0000313" key="3">
    <source>
        <dbReference type="Proteomes" id="UP000295334"/>
    </source>
</evidence>
<name>A0A4R1BN10_9BACT</name>
<dbReference type="Pfam" id="PF05368">
    <property type="entry name" value="NmrA"/>
    <property type="match status" value="1"/>
</dbReference>
<dbReference type="InterPro" id="IPR008030">
    <property type="entry name" value="NmrA-like"/>
</dbReference>
<gene>
    <name evidence="2" type="ORF">EPD60_03505</name>
</gene>
<comment type="caution">
    <text evidence="2">The sequence shown here is derived from an EMBL/GenBank/DDBJ whole genome shotgun (WGS) entry which is preliminary data.</text>
</comment>
<dbReference type="InterPro" id="IPR051604">
    <property type="entry name" value="Ergot_Alk_Oxidoreductase"/>
</dbReference>
<dbReference type="Gene3D" id="3.90.25.10">
    <property type="entry name" value="UDP-galactose 4-epimerase, domain 1"/>
    <property type="match status" value="1"/>
</dbReference>
<dbReference type="RefSeq" id="WP_131446899.1">
    <property type="nucleotide sequence ID" value="NZ_SJZI01000003.1"/>
</dbReference>
<dbReference type="InterPro" id="IPR036291">
    <property type="entry name" value="NAD(P)-bd_dom_sf"/>
</dbReference>
<keyword evidence="3" id="KW-1185">Reference proteome</keyword>